<sequence length="656" mass="73281">MSYYTQQQPPVRVPPPQGYPPKHAYPPPGYPAGGYAQGYPPQQPPRKETEIPSPFLRIFKIAPEFFSSMDSAKPIRSSVFILRILFIAFSIAYPFVSANEHSIVVGQNTTLQLSPHSLVVENSPGLKPRPGVKVICERVNIRGLSRLKDLKKFAHSIKVKVSQNSSNLWPPNAEVCFHRNGSLGVGMCPQGRWEKVSKGLWVQPMSPFDHKILDVRTTGQSLKTFEVSIEEEFFLYRIIFLVLGIILWSLASTLSKSLAFYYGSAMSVGVILVILVILFQGMKLLPTGRKSSLAIFMYSSLVGLGTFLLQYVPGLLRSILAEIGINEDMYNPLANFLLAFVVMAGAWLGFLVVRKLVLAEDGSVDISTSNFVAWSIRILAAVMILQSSLDPLLATEALISGIMVSTLLRKVFRLKFLRHMFKKLFKLVKNLFSHSEIPDLSPLQDMYEDYVYKRPEDYKSSRHKSKHFSMVSSSSPGRGIPRTSPSQLSDTEIFPSTFHSTPERRKISKEEWGKFTKDSTKRAVEELASSPDFSKWVAANADRITVTPNKISSDSSSQRLPNSESSLQRKIKERMSYYNHQQPPVSVPPPQGYPSKDAYPPPGYPAEGYAQGYPPQGYPPQSYPPQYAQQPPRQETGFLEGCLAALCCCCLLDACI</sequence>
<dbReference type="InterPro" id="IPR019358">
    <property type="entry name" value="NEMP_fam"/>
</dbReference>
<feature type="region of interest" description="Disordered" evidence="9">
    <location>
        <begin position="1"/>
        <end position="47"/>
    </location>
</feature>
<evidence type="ECO:0000313" key="13">
    <source>
        <dbReference type="Proteomes" id="UP001168877"/>
    </source>
</evidence>
<evidence type="ECO:0000256" key="8">
    <source>
        <dbReference type="ARBA" id="ARBA00023242"/>
    </source>
</evidence>
<dbReference type="Pfam" id="PF10225">
    <property type="entry name" value="NEMP"/>
    <property type="match status" value="1"/>
</dbReference>
<keyword evidence="6 10" id="KW-1133">Transmembrane helix</keyword>
<dbReference type="GO" id="GO:0005637">
    <property type="term" value="C:nuclear inner membrane"/>
    <property type="evidence" value="ECO:0007669"/>
    <property type="project" value="UniProtKB-SubCell"/>
</dbReference>
<organism evidence="12 13">
    <name type="scientific">Acer saccharum</name>
    <name type="common">Sugar maple</name>
    <dbReference type="NCBI Taxonomy" id="4024"/>
    <lineage>
        <taxon>Eukaryota</taxon>
        <taxon>Viridiplantae</taxon>
        <taxon>Streptophyta</taxon>
        <taxon>Embryophyta</taxon>
        <taxon>Tracheophyta</taxon>
        <taxon>Spermatophyta</taxon>
        <taxon>Magnoliopsida</taxon>
        <taxon>eudicotyledons</taxon>
        <taxon>Gunneridae</taxon>
        <taxon>Pentapetalae</taxon>
        <taxon>rosids</taxon>
        <taxon>malvids</taxon>
        <taxon>Sapindales</taxon>
        <taxon>Sapindaceae</taxon>
        <taxon>Hippocastanoideae</taxon>
        <taxon>Acereae</taxon>
        <taxon>Acer</taxon>
    </lineage>
</organism>
<dbReference type="PANTHER" id="PTHR31587:SF4">
    <property type="entry name" value="TRANSMEMBRANE PROTEIN (DUF2215)"/>
    <property type="match status" value="1"/>
</dbReference>
<comment type="similarity">
    <text evidence="2">Belongs to the NEMP family.</text>
</comment>
<evidence type="ECO:0000256" key="4">
    <source>
        <dbReference type="ARBA" id="ARBA00022692"/>
    </source>
</evidence>
<dbReference type="PANTHER" id="PTHR31587">
    <property type="entry name" value="TRANSMEMBRANE PROTEIN (DUF2215)"/>
    <property type="match status" value="1"/>
</dbReference>
<feature type="transmembrane region" description="Helical" evidence="10">
    <location>
        <begin position="260"/>
        <end position="281"/>
    </location>
</feature>
<feature type="region of interest" description="Disordered" evidence="9">
    <location>
        <begin position="578"/>
        <end position="632"/>
    </location>
</feature>
<accession>A0AA39TL65</accession>
<proteinExistence type="inferred from homology"/>
<feature type="transmembrane region" description="Helical" evidence="10">
    <location>
        <begin position="75"/>
        <end position="96"/>
    </location>
</feature>
<evidence type="ECO:0000313" key="12">
    <source>
        <dbReference type="EMBL" id="KAK0606350.1"/>
    </source>
</evidence>
<feature type="transmembrane region" description="Helical" evidence="10">
    <location>
        <begin position="333"/>
        <end position="353"/>
    </location>
</feature>
<feature type="transmembrane region" description="Helical" evidence="10">
    <location>
        <begin position="233"/>
        <end position="254"/>
    </location>
</feature>
<dbReference type="Proteomes" id="UP001168877">
    <property type="component" value="Unassembled WGS sequence"/>
</dbReference>
<keyword evidence="4 10" id="KW-0812">Transmembrane</keyword>
<evidence type="ECO:0000256" key="7">
    <source>
        <dbReference type="ARBA" id="ARBA00023136"/>
    </source>
</evidence>
<evidence type="ECO:0000256" key="1">
    <source>
        <dbReference type="ARBA" id="ARBA00004575"/>
    </source>
</evidence>
<keyword evidence="13" id="KW-1185">Reference proteome</keyword>
<feature type="compositionally biased region" description="Basic and acidic residues" evidence="9">
    <location>
        <begin position="501"/>
        <end position="512"/>
    </location>
</feature>
<feature type="region of interest" description="Disordered" evidence="9">
    <location>
        <begin position="548"/>
        <end position="567"/>
    </location>
</feature>
<feature type="region of interest" description="Disordered" evidence="9">
    <location>
        <begin position="461"/>
        <end position="512"/>
    </location>
</feature>
<feature type="transmembrane region" description="Helical" evidence="10">
    <location>
        <begin position="293"/>
        <end position="313"/>
    </location>
</feature>
<dbReference type="AlphaFoldDB" id="A0AA39TL65"/>
<name>A0AA39TL65_ACESA</name>
<evidence type="ECO:0000256" key="2">
    <source>
        <dbReference type="ARBA" id="ARBA00005748"/>
    </source>
</evidence>
<feature type="compositionally biased region" description="Low complexity" evidence="9">
    <location>
        <begin position="605"/>
        <end position="615"/>
    </location>
</feature>
<keyword evidence="5" id="KW-0732">Signal</keyword>
<evidence type="ECO:0000256" key="6">
    <source>
        <dbReference type="ARBA" id="ARBA00022989"/>
    </source>
</evidence>
<reference evidence="12" key="2">
    <citation type="submission" date="2023-06" db="EMBL/GenBank/DDBJ databases">
        <authorList>
            <person name="Swenson N.G."/>
            <person name="Wegrzyn J.L."/>
            <person name="Mcevoy S.L."/>
        </authorList>
    </citation>
    <scope>NUCLEOTIDE SEQUENCE</scope>
    <source>
        <strain evidence="12">NS2018</strain>
        <tissue evidence="12">Leaf</tissue>
    </source>
</reference>
<keyword evidence="8" id="KW-0539">Nucleus</keyword>
<evidence type="ECO:0000256" key="9">
    <source>
        <dbReference type="SAM" id="MobiDB-lite"/>
    </source>
</evidence>
<comment type="subcellular location">
    <subcellularLocation>
        <location evidence="1">Nucleus inner membrane</location>
        <topology evidence="1">Multi-pass membrane protein</topology>
        <orientation evidence="1">Nucleoplasmic side</orientation>
    </subcellularLocation>
</comment>
<gene>
    <name evidence="12" type="ORF">LWI29_036803</name>
</gene>
<evidence type="ECO:0000256" key="5">
    <source>
        <dbReference type="ARBA" id="ARBA00022729"/>
    </source>
</evidence>
<evidence type="ECO:0000256" key="10">
    <source>
        <dbReference type="SAM" id="Phobius"/>
    </source>
</evidence>
<keyword evidence="7 10" id="KW-0472">Membrane</keyword>
<evidence type="ECO:0000256" key="3">
    <source>
        <dbReference type="ARBA" id="ARBA00009444"/>
    </source>
</evidence>
<feature type="domain" description="Cysteine-rich transmembrane" evidence="11">
    <location>
        <begin position="622"/>
        <end position="655"/>
    </location>
</feature>
<feature type="compositionally biased region" description="Low complexity" evidence="9">
    <location>
        <begin position="1"/>
        <end position="10"/>
    </location>
</feature>
<comment type="similarity">
    <text evidence="3">Belongs to the CYSTM1 family.</text>
</comment>
<dbReference type="Pfam" id="PF12734">
    <property type="entry name" value="CYSTM"/>
    <property type="match status" value="1"/>
</dbReference>
<reference evidence="12" key="1">
    <citation type="journal article" date="2022" name="Plant J.">
        <title>Strategies of tolerance reflected in two North American maple genomes.</title>
        <authorList>
            <person name="McEvoy S.L."/>
            <person name="Sezen U.U."/>
            <person name="Trouern-Trend A."/>
            <person name="McMahon S.M."/>
            <person name="Schaberg P.G."/>
            <person name="Yang J."/>
            <person name="Wegrzyn J.L."/>
            <person name="Swenson N.G."/>
        </authorList>
    </citation>
    <scope>NUCLEOTIDE SEQUENCE</scope>
    <source>
        <strain evidence="12">NS2018</strain>
    </source>
</reference>
<protein>
    <recommendedName>
        <fullName evidence="11">Cysteine-rich transmembrane domain-containing protein</fullName>
    </recommendedName>
</protein>
<dbReference type="InterPro" id="IPR028144">
    <property type="entry name" value="CYSTM_dom"/>
</dbReference>
<evidence type="ECO:0000259" key="11">
    <source>
        <dbReference type="Pfam" id="PF12734"/>
    </source>
</evidence>
<comment type="caution">
    <text evidence="12">The sequence shown here is derived from an EMBL/GenBank/DDBJ whole genome shotgun (WGS) entry which is preliminary data.</text>
</comment>
<dbReference type="EMBL" id="JAUESC010000002">
    <property type="protein sequence ID" value="KAK0606350.1"/>
    <property type="molecule type" value="Genomic_DNA"/>
</dbReference>
<feature type="compositionally biased region" description="Pro residues" evidence="9">
    <location>
        <begin position="11"/>
        <end position="30"/>
    </location>
</feature>